<gene>
    <name evidence="1" type="ORF">COV41_02745</name>
</gene>
<evidence type="ECO:0000313" key="2">
    <source>
        <dbReference type="Proteomes" id="UP000236846"/>
    </source>
</evidence>
<sequence length="63" mass="7071">MAGRNADEAKQKLFLREEKDFALLRLFLFWGRTSAAQEGAGGMRDGFVFDFRAGAMEKIAKKA</sequence>
<name>A0A2H0PUR7_9BACT</name>
<accession>A0A2H0PUR7</accession>
<comment type="caution">
    <text evidence="1">The sequence shown here is derived from an EMBL/GenBank/DDBJ whole genome shotgun (WGS) entry which is preliminary data.</text>
</comment>
<dbReference type="EMBL" id="PCXE01000054">
    <property type="protein sequence ID" value="PIR25767.1"/>
    <property type="molecule type" value="Genomic_DNA"/>
</dbReference>
<dbReference type="AlphaFoldDB" id="A0A2H0PUR7"/>
<proteinExistence type="predicted"/>
<evidence type="ECO:0000313" key="1">
    <source>
        <dbReference type="EMBL" id="PIR25767.1"/>
    </source>
</evidence>
<organism evidence="1 2">
    <name type="scientific">Candidatus Brennerbacteria bacterium CG11_big_fil_rev_8_21_14_0_20_43_10</name>
    <dbReference type="NCBI Taxonomy" id="1974523"/>
    <lineage>
        <taxon>Bacteria</taxon>
        <taxon>Candidatus Brenneribacteriota</taxon>
    </lineage>
</organism>
<reference evidence="1 2" key="1">
    <citation type="submission" date="2017-09" db="EMBL/GenBank/DDBJ databases">
        <title>Depth-based differentiation of microbial function through sediment-hosted aquifers and enrichment of novel symbionts in the deep terrestrial subsurface.</title>
        <authorList>
            <person name="Probst A.J."/>
            <person name="Ladd B."/>
            <person name="Jarett J.K."/>
            <person name="Geller-Mcgrath D.E."/>
            <person name="Sieber C.M."/>
            <person name="Emerson J.B."/>
            <person name="Anantharaman K."/>
            <person name="Thomas B.C."/>
            <person name="Malmstrom R."/>
            <person name="Stieglmeier M."/>
            <person name="Klingl A."/>
            <person name="Woyke T."/>
            <person name="Ryan C.M."/>
            <person name="Banfield J.F."/>
        </authorList>
    </citation>
    <scope>NUCLEOTIDE SEQUENCE [LARGE SCALE GENOMIC DNA]</scope>
    <source>
        <strain evidence="1">CG11_big_fil_rev_8_21_14_0_20_43_10</strain>
    </source>
</reference>
<dbReference type="Proteomes" id="UP000236846">
    <property type="component" value="Unassembled WGS sequence"/>
</dbReference>
<protein>
    <submittedName>
        <fullName evidence="1">Uncharacterized protein</fullName>
    </submittedName>
</protein>